<reference evidence="2" key="1">
    <citation type="submission" date="2020-07" db="EMBL/GenBank/DDBJ databases">
        <authorList>
            <person name="Nazaruddin N."/>
        </authorList>
    </citation>
    <scope>NUCLEOTIDE SEQUENCE</scope>
</reference>
<dbReference type="EMBL" id="CAJDYZ010007720">
    <property type="protein sequence ID" value="CAD1474579.1"/>
    <property type="molecule type" value="Genomic_DNA"/>
</dbReference>
<dbReference type="Proteomes" id="UP000752696">
    <property type="component" value="Unassembled WGS sequence"/>
</dbReference>
<name>A0A6V7H7E5_9HYME</name>
<protein>
    <submittedName>
        <fullName evidence="2">Uncharacterized protein</fullName>
    </submittedName>
</protein>
<feature type="compositionally biased region" description="Basic and acidic residues" evidence="1">
    <location>
        <begin position="91"/>
        <end position="104"/>
    </location>
</feature>
<gene>
    <name evidence="2" type="ORF">MHI_LOCUS479208</name>
</gene>
<organism evidence="2 3">
    <name type="scientific">Heterotrigona itama</name>
    <dbReference type="NCBI Taxonomy" id="395501"/>
    <lineage>
        <taxon>Eukaryota</taxon>
        <taxon>Metazoa</taxon>
        <taxon>Ecdysozoa</taxon>
        <taxon>Arthropoda</taxon>
        <taxon>Hexapoda</taxon>
        <taxon>Insecta</taxon>
        <taxon>Pterygota</taxon>
        <taxon>Neoptera</taxon>
        <taxon>Endopterygota</taxon>
        <taxon>Hymenoptera</taxon>
        <taxon>Apocrita</taxon>
        <taxon>Aculeata</taxon>
        <taxon>Apoidea</taxon>
        <taxon>Anthophila</taxon>
        <taxon>Apidae</taxon>
        <taxon>Heterotrigona</taxon>
    </lineage>
</organism>
<proteinExistence type="predicted"/>
<sequence>MIIEIPGEKSAEKTDQLADRLRELFPNGGEVKIACLTKMTEVRISGLGHPGRDGVSSGHSGRLRHLRDQGWRGPTPHADKYGDRVSNVPGHSDEENYSHGKDTHGLGIGESIGAQHPPYNASDAWRATWHNAPHRTQAAAEVVTDLGRPAVHWLGSRTCKPLSRPKRNAANGGGRPKKGPEASQPLPGPSGHQQRTTSKKSRAEDKQPAAEEEESGREEEVAMEIAE</sequence>
<evidence type="ECO:0000313" key="2">
    <source>
        <dbReference type="EMBL" id="CAD1474579.1"/>
    </source>
</evidence>
<evidence type="ECO:0000256" key="1">
    <source>
        <dbReference type="SAM" id="MobiDB-lite"/>
    </source>
</evidence>
<dbReference type="OrthoDB" id="7615112at2759"/>
<feature type="region of interest" description="Disordered" evidence="1">
    <location>
        <begin position="157"/>
        <end position="227"/>
    </location>
</feature>
<comment type="caution">
    <text evidence="2">The sequence shown here is derived from an EMBL/GenBank/DDBJ whole genome shotgun (WGS) entry which is preliminary data.</text>
</comment>
<accession>A0A6V7H7E5</accession>
<keyword evidence="3" id="KW-1185">Reference proteome</keyword>
<evidence type="ECO:0000313" key="3">
    <source>
        <dbReference type="Proteomes" id="UP000752696"/>
    </source>
</evidence>
<dbReference type="AlphaFoldDB" id="A0A6V7H7E5"/>
<feature type="region of interest" description="Disordered" evidence="1">
    <location>
        <begin position="67"/>
        <end position="119"/>
    </location>
</feature>